<dbReference type="AlphaFoldDB" id="A0A916J3Y6"/>
<name>A0A916J3Y6_9PROT</name>
<evidence type="ECO:0000313" key="1">
    <source>
        <dbReference type="EMBL" id="CAG4882793.1"/>
    </source>
</evidence>
<dbReference type="Proteomes" id="UP000742786">
    <property type="component" value="Unassembled WGS sequence"/>
</dbReference>
<comment type="caution">
    <text evidence="1">The sequence shown here is derived from an EMBL/GenBank/DDBJ whole genome shotgun (WGS) entry which is preliminary data.</text>
</comment>
<accession>A0A916J3Y6</accession>
<dbReference type="EMBL" id="CAJQUM010000001">
    <property type="protein sequence ID" value="CAG4882793.1"/>
    <property type="molecule type" value="Genomic_DNA"/>
</dbReference>
<reference evidence="1" key="1">
    <citation type="submission" date="2021-04" db="EMBL/GenBank/DDBJ databases">
        <authorList>
            <person name="Hornung B."/>
        </authorList>
    </citation>
    <scope>NUCLEOTIDE SEQUENCE</scope>
    <source>
        <strain evidence="1">G5G6</strain>
    </source>
</reference>
<sequence length="83" mass="9741">MVRDTTLQILMVVAGRVVVVLVDQVELVLIQQQANKPIRRRIIALRIRMLLHVERYRIKKNFAQIIQSVLSARIWGFLPILRL</sequence>
<evidence type="ECO:0000313" key="2">
    <source>
        <dbReference type="Proteomes" id="UP000742786"/>
    </source>
</evidence>
<keyword evidence="2" id="KW-1185">Reference proteome</keyword>
<gene>
    <name evidence="1" type="ORF">GTOL_10675</name>
</gene>
<proteinExistence type="predicted"/>
<protein>
    <submittedName>
        <fullName evidence="1">Uncharacterized protein</fullName>
    </submittedName>
</protein>
<organism evidence="1 2">
    <name type="scientific">Georgfuchsia toluolica</name>
    <dbReference type="NCBI Taxonomy" id="424218"/>
    <lineage>
        <taxon>Bacteria</taxon>
        <taxon>Pseudomonadati</taxon>
        <taxon>Pseudomonadota</taxon>
        <taxon>Betaproteobacteria</taxon>
        <taxon>Nitrosomonadales</taxon>
        <taxon>Sterolibacteriaceae</taxon>
        <taxon>Georgfuchsia</taxon>
    </lineage>
</organism>